<dbReference type="SUPFAM" id="SSF55785">
    <property type="entry name" value="PYP-like sensor domain (PAS domain)"/>
    <property type="match status" value="3"/>
</dbReference>
<dbReference type="InterPro" id="IPR036097">
    <property type="entry name" value="HisK_dim/P_sf"/>
</dbReference>
<feature type="domain" description="PAS" evidence="8">
    <location>
        <begin position="250"/>
        <end position="322"/>
    </location>
</feature>
<organism evidence="10 11">
    <name type="scientific">Candidatus Marinarcus aquaticus</name>
    <dbReference type="NCBI Taxonomy" id="2044504"/>
    <lineage>
        <taxon>Bacteria</taxon>
        <taxon>Pseudomonadati</taxon>
        <taxon>Campylobacterota</taxon>
        <taxon>Epsilonproteobacteria</taxon>
        <taxon>Campylobacterales</taxon>
        <taxon>Arcobacteraceae</taxon>
        <taxon>Candidatus Marinarcus</taxon>
    </lineage>
</organism>
<evidence type="ECO:0000256" key="6">
    <source>
        <dbReference type="SAM" id="Phobius"/>
    </source>
</evidence>
<reference evidence="10 11" key="1">
    <citation type="submission" date="2017-10" db="EMBL/GenBank/DDBJ databases">
        <title>Genomics of the genus Arcobacter.</title>
        <authorList>
            <person name="Perez-Cataluna A."/>
            <person name="Figueras M.J."/>
        </authorList>
    </citation>
    <scope>NUCLEOTIDE SEQUENCE [LARGE SCALE GENOMIC DNA]</scope>
    <source>
        <strain evidence="10 11">CECT 8987</strain>
    </source>
</reference>
<feature type="transmembrane region" description="Helical" evidence="6">
    <location>
        <begin position="9"/>
        <end position="34"/>
    </location>
</feature>
<dbReference type="InterPro" id="IPR004358">
    <property type="entry name" value="Sig_transdc_His_kin-like_C"/>
</dbReference>
<evidence type="ECO:0000313" key="11">
    <source>
        <dbReference type="Proteomes" id="UP000290657"/>
    </source>
</evidence>
<keyword evidence="6" id="KW-0812">Transmembrane</keyword>
<evidence type="ECO:0000256" key="1">
    <source>
        <dbReference type="ARBA" id="ARBA00000085"/>
    </source>
</evidence>
<feature type="transmembrane region" description="Helical" evidence="6">
    <location>
        <begin position="172"/>
        <end position="194"/>
    </location>
</feature>
<dbReference type="GO" id="GO:0000155">
    <property type="term" value="F:phosphorelay sensor kinase activity"/>
    <property type="evidence" value="ECO:0007669"/>
    <property type="project" value="InterPro"/>
</dbReference>
<keyword evidence="11" id="KW-1185">Reference proteome</keyword>
<dbReference type="SUPFAM" id="SSF55874">
    <property type="entry name" value="ATPase domain of HSP90 chaperone/DNA topoisomerase II/histidine kinase"/>
    <property type="match status" value="1"/>
</dbReference>
<dbReference type="Pfam" id="PF13426">
    <property type="entry name" value="PAS_9"/>
    <property type="match status" value="2"/>
</dbReference>
<evidence type="ECO:0000259" key="8">
    <source>
        <dbReference type="PROSITE" id="PS50112"/>
    </source>
</evidence>
<dbReference type="SMART" id="SM00387">
    <property type="entry name" value="HATPase_c"/>
    <property type="match status" value="1"/>
</dbReference>
<feature type="domain" description="PAC" evidence="9">
    <location>
        <begin position="327"/>
        <end position="379"/>
    </location>
</feature>
<feature type="domain" description="PAS" evidence="8">
    <location>
        <begin position="505"/>
        <end position="576"/>
    </location>
</feature>
<dbReference type="Pfam" id="PF02518">
    <property type="entry name" value="HATPase_c"/>
    <property type="match status" value="1"/>
</dbReference>
<evidence type="ECO:0000256" key="5">
    <source>
        <dbReference type="ARBA" id="ARBA00022777"/>
    </source>
</evidence>
<dbReference type="Proteomes" id="UP000290657">
    <property type="component" value="Unassembled WGS sequence"/>
</dbReference>
<dbReference type="EC" id="2.7.13.3" evidence="2"/>
<dbReference type="PRINTS" id="PR00344">
    <property type="entry name" value="BCTRLSENSOR"/>
</dbReference>
<dbReference type="OrthoDB" id="5342498at2"/>
<evidence type="ECO:0000256" key="3">
    <source>
        <dbReference type="ARBA" id="ARBA00022553"/>
    </source>
</evidence>
<evidence type="ECO:0000259" key="7">
    <source>
        <dbReference type="PROSITE" id="PS50109"/>
    </source>
</evidence>
<keyword evidence="6" id="KW-1133">Transmembrane helix</keyword>
<dbReference type="InterPro" id="IPR013655">
    <property type="entry name" value="PAS_fold_3"/>
</dbReference>
<dbReference type="Gene3D" id="3.30.565.10">
    <property type="entry name" value="Histidine kinase-like ATPase, C-terminal domain"/>
    <property type="match status" value="1"/>
</dbReference>
<dbReference type="Pfam" id="PF08447">
    <property type="entry name" value="PAS_3"/>
    <property type="match status" value="1"/>
</dbReference>
<evidence type="ECO:0000256" key="4">
    <source>
        <dbReference type="ARBA" id="ARBA00022679"/>
    </source>
</evidence>
<dbReference type="PANTHER" id="PTHR43304">
    <property type="entry name" value="PHYTOCHROME-LIKE PROTEIN CPH1"/>
    <property type="match status" value="1"/>
</dbReference>
<dbReference type="Gene3D" id="3.30.450.20">
    <property type="entry name" value="PAS domain"/>
    <property type="match status" value="3"/>
</dbReference>
<keyword evidence="3" id="KW-0597">Phosphoprotein</keyword>
<dbReference type="PROSITE" id="PS50113">
    <property type="entry name" value="PAC"/>
    <property type="match status" value="2"/>
</dbReference>
<dbReference type="Gene3D" id="1.10.287.130">
    <property type="match status" value="1"/>
</dbReference>
<feature type="domain" description="Histidine kinase" evidence="7">
    <location>
        <begin position="655"/>
        <end position="880"/>
    </location>
</feature>
<dbReference type="RefSeq" id="WP_128994931.1">
    <property type="nucleotide sequence ID" value="NZ_PDKN01000001.1"/>
</dbReference>
<dbReference type="PROSITE" id="PS50109">
    <property type="entry name" value="HIS_KIN"/>
    <property type="match status" value="1"/>
</dbReference>
<name>A0A4Q0XTP0_9BACT</name>
<dbReference type="InterPro" id="IPR001610">
    <property type="entry name" value="PAC"/>
</dbReference>
<evidence type="ECO:0000259" key="9">
    <source>
        <dbReference type="PROSITE" id="PS50113"/>
    </source>
</evidence>
<dbReference type="PANTHER" id="PTHR43304:SF1">
    <property type="entry name" value="PAC DOMAIN-CONTAINING PROTEIN"/>
    <property type="match status" value="1"/>
</dbReference>
<dbReference type="SMART" id="SM00086">
    <property type="entry name" value="PAC"/>
    <property type="match status" value="2"/>
</dbReference>
<dbReference type="CDD" id="cd00082">
    <property type="entry name" value="HisKA"/>
    <property type="match status" value="1"/>
</dbReference>
<dbReference type="InterPro" id="IPR005467">
    <property type="entry name" value="His_kinase_dom"/>
</dbReference>
<keyword evidence="6" id="KW-0472">Membrane</keyword>
<gene>
    <name evidence="10" type="ORF">CRV04_01925</name>
</gene>
<dbReference type="PROSITE" id="PS50112">
    <property type="entry name" value="PAS"/>
    <property type="match status" value="2"/>
</dbReference>
<dbReference type="InterPro" id="IPR000014">
    <property type="entry name" value="PAS"/>
</dbReference>
<dbReference type="InterPro" id="IPR003661">
    <property type="entry name" value="HisK_dim/P_dom"/>
</dbReference>
<keyword evidence="5" id="KW-0418">Kinase</keyword>
<dbReference type="CDD" id="cd00130">
    <property type="entry name" value="PAS"/>
    <property type="match status" value="2"/>
</dbReference>
<dbReference type="EMBL" id="PDKN01000001">
    <property type="protein sequence ID" value="RXJ60796.1"/>
    <property type="molecule type" value="Genomic_DNA"/>
</dbReference>
<evidence type="ECO:0000313" key="10">
    <source>
        <dbReference type="EMBL" id="RXJ60796.1"/>
    </source>
</evidence>
<keyword evidence="4" id="KW-0808">Transferase</keyword>
<dbReference type="NCBIfam" id="TIGR00229">
    <property type="entry name" value="sensory_box"/>
    <property type="match status" value="3"/>
</dbReference>
<feature type="domain" description="PAC" evidence="9">
    <location>
        <begin position="594"/>
        <end position="646"/>
    </location>
</feature>
<dbReference type="SMART" id="SM00091">
    <property type="entry name" value="PAS"/>
    <property type="match status" value="3"/>
</dbReference>
<dbReference type="InterPro" id="IPR003594">
    <property type="entry name" value="HATPase_dom"/>
</dbReference>
<comment type="catalytic activity">
    <reaction evidence="1">
        <text>ATP + protein L-histidine = ADP + protein N-phospho-L-histidine.</text>
        <dbReference type="EC" id="2.7.13.3"/>
    </reaction>
</comment>
<dbReference type="InterPro" id="IPR035965">
    <property type="entry name" value="PAS-like_dom_sf"/>
</dbReference>
<dbReference type="InterPro" id="IPR036890">
    <property type="entry name" value="HATPase_C_sf"/>
</dbReference>
<dbReference type="InterPro" id="IPR000700">
    <property type="entry name" value="PAS-assoc_C"/>
</dbReference>
<proteinExistence type="predicted"/>
<dbReference type="AlphaFoldDB" id="A0A4Q0XTP0"/>
<sequence>MQRKGKQSIYLTLSLIIILTVTITMSIHASYSYFTTKKNLIEQMKVDSDNTVQALQKNIKKLIESYSVHEYENVIRHELARRNIYAIVIEDFNMGKIMGQEEYVTGYIKQNNNITLLYDAKSKEHQTLLQQSYWVKKHLIFDNNKKELGKLYVYVSDTNMQEVLHNIIQQTLINTVAISFFLVLALFVSIRAFIFMPMGEIIQRLQEQDKDGIPLKKIKSSSFLEVDWLVDAINNMIDTIRQSQRSMSELNERLELAWEGVNDGIWDWQIQKDEAYFSQRWKSMLGYEDDEIDTKPASFFNLVHEKDKKRVEAVLEAHFKDPTHNPYYLEARLLCKDGSYKWVLLRGKANFDKKGRPVRMVGSHTDIDQTKKITELINKAEVKFHTLFQESLDAIVLLDLQTQTFIEFNHKTLLQYGYTEEEFRKLSPQDLSFEFINSEELKAKQQEIVRKGWDHFLTKHKTKDGKILDVAVKSKCIYLDKKEVLYITLHDITKEKENELKLARSLELQTRIFDHVGYILIRTDEHGVIQQINKEAEKVLGYSADELVGKYTPEILHLENEVIARSTDFSKVLNQPIKEGFETFVIKSTLDLENEHEWTYVTKKGVKIPVILKVSALKDKAGHIYGYLGIAQDLTQRKLMESQSKLASMGEMIGNIAHQWRQPLSVISTIASGVKVKSEFGQFSIEEMIPDMDNIVAQTQYLSKTIDDFRDFIKNSNKKEPFSIVNSIEKTLNILHSSMVNNNIEIVLDLEDDIKIDGFKNQLIQALINIINNAKDAIKENVKKDQDRLIFIATHQKENALELSIKDSGGGIKEAIIGKIFEPYFTTKHQSVGTGIGLSMAHQILTQHHNARITVHNENFNYKDKNYTGACFQIYFFNSKA</sequence>
<dbReference type="SUPFAM" id="SSF47384">
    <property type="entry name" value="Homodimeric domain of signal transducing histidine kinase"/>
    <property type="match status" value="1"/>
</dbReference>
<comment type="caution">
    <text evidence="10">The sequence shown here is derived from an EMBL/GenBank/DDBJ whole genome shotgun (WGS) entry which is preliminary data.</text>
</comment>
<dbReference type="InterPro" id="IPR052162">
    <property type="entry name" value="Sensor_kinase/Photoreceptor"/>
</dbReference>
<evidence type="ECO:0000256" key="2">
    <source>
        <dbReference type="ARBA" id="ARBA00012438"/>
    </source>
</evidence>
<accession>A0A4Q0XTP0</accession>
<protein>
    <recommendedName>
        <fullName evidence="2">histidine kinase</fullName>
        <ecNumber evidence="2">2.7.13.3</ecNumber>
    </recommendedName>
</protein>